<dbReference type="Gene3D" id="1.10.510.10">
    <property type="entry name" value="Transferase(Phosphotransferase) domain 1"/>
    <property type="match status" value="1"/>
</dbReference>
<dbReference type="Pfam" id="PF03109">
    <property type="entry name" value="ABC1"/>
    <property type="match status" value="1"/>
</dbReference>
<proteinExistence type="inferred from homology"/>
<sequence>MFLPGYPYFKNFKRFREIVRVFSKYGFSYLFSRIRFLERIGVRFLKKEIVENPPWVNLRLAFEELGTTFIKAGQILSSRVDLLPPEYCQELKKLQDEAPAVSFEEVRRVVEEELGTSLENVFWEFDPRPLASASIAQVHRAVLKKSGEKVAVKVQKPGVREMVVADLEILSYLARFGERLHGMADSITFSELVAEFRKGLLREIDFTFEAVNARKMRDNFLDFEGVYIPRVFSELTTSRVMVMELIEGVPLSKMLKEGALDTETAKMLAEIGARAIFKMIFEDGFFHGDPHPGNLMFRGETRELVYLDFGMVGAIDRETRRNIVLLLQAALEKNAARMIHLLEEEFMEGPIDSSLSLRFELNEILEHYVASNLREINLKFLFFDFFHLLRKYQLRFPTSLVSLLRALVVAEGTGRELDPEFSLAPYLSEYLRKLLVRWFSPERIKQDLLDYLLEWEGLLRNFPENTREIFSQLSSGKFTLRLKSKEIEEINRRLEAVSTRLSLSIVLGSLLIGSSLVYINFPGIRFLSVLGILGYAVAAFLGIFLIFEMLRHH</sequence>
<dbReference type="InterPro" id="IPR000719">
    <property type="entry name" value="Prot_kinase_dom"/>
</dbReference>
<dbReference type="SUPFAM" id="SSF56112">
    <property type="entry name" value="Protein kinase-like (PK-like)"/>
    <property type="match status" value="1"/>
</dbReference>
<dbReference type="PANTHER" id="PTHR10566">
    <property type="entry name" value="CHAPERONE-ACTIVITY OF BC1 COMPLEX CABC1 -RELATED"/>
    <property type="match status" value="1"/>
</dbReference>
<name>A0ABZ2YC88_9BACT</name>
<evidence type="ECO:0000259" key="3">
    <source>
        <dbReference type="PROSITE" id="PS50011"/>
    </source>
</evidence>
<evidence type="ECO:0000256" key="1">
    <source>
        <dbReference type="ARBA" id="ARBA00009670"/>
    </source>
</evidence>
<protein>
    <submittedName>
        <fullName evidence="4">AarF/UbiB family protein</fullName>
    </submittedName>
</protein>
<dbReference type="EMBL" id="CP121689">
    <property type="protein sequence ID" value="WZL76606.1"/>
    <property type="molecule type" value="Genomic_DNA"/>
</dbReference>
<keyword evidence="2" id="KW-1133">Transmembrane helix</keyword>
<evidence type="ECO:0000313" key="4">
    <source>
        <dbReference type="EMBL" id="WZL76606.1"/>
    </source>
</evidence>
<dbReference type="CDD" id="cd05121">
    <property type="entry name" value="ABC1_ADCK3-like"/>
    <property type="match status" value="1"/>
</dbReference>
<comment type="similarity">
    <text evidence="1">Belongs to the protein kinase superfamily. ADCK protein kinase family.</text>
</comment>
<reference evidence="4 5" key="1">
    <citation type="submission" date="2023-03" db="EMBL/GenBank/DDBJ databases">
        <title>Novel Species.</title>
        <authorList>
            <person name="Ma S."/>
        </authorList>
    </citation>
    <scope>NUCLEOTIDE SEQUENCE [LARGE SCALE GENOMIC DNA]</scope>
    <source>
        <strain evidence="4 5">B11</strain>
    </source>
</reference>
<dbReference type="InterPro" id="IPR050154">
    <property type="entry name" value="UbiB_kinase"/>
</dbReference>
<dbReference type="RefSeq" id="WP_369018770.1">
    <property type="nucleotide sequence ID" value="NZ_CP121689.1"/>
</dbReference>
<dbReference type="InterPro" id="IPR011009">
    <property type="entry name" value="Kinase-like_dom_sf"/>
</dbReference>
<accession>A0ABZ2YC88</accession>
<feature type="transmembrane region" description="Helical" evidence="2">
    <location>
        <begin position="501"/>
        <end position="521"/>
    </location>
</feature>
<gene>
    <name evidence="4" type="ORF">QBE54_02415</name>
</gene>
<evidence type="ECO:0000256" key="2">
    <source>
        <dbReference type="SAM" id="Phobius"/>
    </source>
</evidence>
<keyword evidence="2" id="KW-0472">Membrane</keyword>
<dbReference type="PANTHER" id="PTHR10566:SF113">
    <property type="entry name" value="PROTEIN ACTIVITY OF BC1 COMPLEX KINASE 7, CHLOROPLASTIC"/>
    <property type="match status" value="1"/>
</dbReference>
<dbReference type="Proteomes" id="UP001461341">
    <property type="component" value="Chromosome"/>
</dbReference>
<keyword evidence="2" id="KW-0812">Transmembrane</keyword>
<feature type="transmembrane region" description="Helical" evidence="2">
    <location>
        <begin position="527"/>
        <end position="547"/>
    </location>
</feature>
<dbReference type="PROSITE" id="PS50011">
    <property type="entry name" value="PROTEIN_KINASE_DOM"/>
    <property type="match status" value="1"/>
</dbReference>
<dbReference type="InterPro" id="IPR004147">
    <property type="entry name" value="ABC1_dom"/>
</dbReference>
<organism evidence="4 5">
    <name type="scientific">Thermatribacter velox</name>
    <dbReference type="NCBI Taxonomy" id="3039681"/>
    <lineage>
        <taxon>Bacteria</taxon>
        <taxon>Pseudomonadati</taxon>
        <taxon>Atribacterota</taxon>
        <taxon>Atribacteria</taxon>
        <taxon>Atribacterales</taxon>
        <taxon>Thermatribacteraceae</taxon>
        <taxon>Thermatribacter</taxon>
    </lineage>
</organism>
<evidence type="ECO:0000313" key="5">
    <source>
        <dbReference type="Proteomes" id="UP001461341"/>
    </source>
</evidence>
<feature type="domain" description="Protein kinase" evidence="3">
    <location>
        <begin position="124"/>
        <end position="459"/>
    </location>
</feature>
<keyword evidence="5" id="KW-1185">Reference proteome</keyword>